<evidence type="ECO:0000256" key="12">
    <source>
        <dbReference type="ARBA" id="ARBA00023224"/>
    </source>
</evidence>
<accession>A0A8B9HTI2</accession>
<feature type="transmembrane region" description="Helical" evidence="13">
    <location>
        <begin position="33"/>
        <end position="55"/>
    </location>
</feature>
<dbReference type="Gene3D" id="1.20.1070.10">
    <property type="entry name" value="Rhodopsin 7-helix transmembrane proteins"/>
    <property type="match status" value="1"/>
</dbReference>
<dbReference type="GO" id="GO:0004984">
    <property type="term" value="F:olfactory receptor activity"/>
    <property type="evidence" value="ECO:0007669"/>
    <property type="project" value="InterPro"/>
</dbReference>
<feature type="domain" description="G-protein coupled receptors family 1 profile" evidence="14">
    <location>
        <begin position="48"/>
        <end position="298"/>
    </location>
</feature>
<dbReference type="Pfam" id="PF13853">
    <property type="entry name" value="7tm_4"/>
    <property type="match status" value="1"/>
</dbReference>
<dbReference type="FunFam" id="1.20.1070.10:FF:000024">
    <property type="entry name" value="Olfactory receptor"/>
    <property type="match status" value="1"/>
</dbReference>
<feature type="transmembrane region" description="Helical" evidence="13">
    <location>
        <begin position="212"/>
        <end position="232"/>
    </location>
</feature>
<evidence type="ECO:0000256" key="7">
    <source>
        <dbReference type="ARBA" id="ARBA00023040"/>
    </source>
</evidence>
<evidence type="ECO:0000256" key="13">
    <source>
        <dbReference type="SAM" id="Phobius"/>
    </source>
</evidence>
<comment type="subcellular location">
    <subcellularLocation>
        <location evidence="1">Cell membrane</location>
        <topology evidence="1">Multi-pass membrane protein</topology>
    </subcellularLocation>
</comment>
<keyword evidence="12" id="KW-0807">Transducer</keyword>
<dbReference type="GO" id="GO:0005549">
    <property type="term" value="F:odorant binding"/>
    <property type="evidence" value="ECO:0007669"/>
    <property type="project" value="TreeGrafter"/>
</dbReference>
<dbReference type="PRINTS" id="PR00245">
    <property type="entry name" value="OLFACTORYR"/>
</dbReference>
<dbReference type="GO" id="GO:0005886">
    <property type="term" value="C:plasma membrane"/>
    <property type="evidence" value="ECO:0007669"/>
    <property type="project" value="UniProtKB-SubCell"/>
</dbReference>
<evidence type="ECO:0000313" key="15">
    <source>
        <dbReference type="Ensembl" id="ENSAMXP00005016709.1"/>
    </source>
</evidence>
<keyword evidence="7" id="KW-0297">G-protein coupled receptor</keyword>
<dbReference type="GO" id="GO:0004930">
    <property type="term" value="F:G protein-coupled receptor activity"/>
    <property type="evidence" value="ECO:0007669"/>
    <property type="project" value="UniProtKB-KW"/>
</dbReference>
<evidence type="ECO:0000256" key="6">
    <source>
        <dbReference type="ARBA" id="ARBA00022989"/>
    </source>
</evidence>
<keyword evidence="4 13" id="KW-0812">Transmembrane</keyword>
<dbReference type="Proteomes" id="UP000694621">
    <property type="component" value="Unplaced"/>
</dbReference>
<evidence type="ECO:0000259" key="14">
    <source>
        <dbReference type="PROSITE" id="PS50262"/>
    </source>
</evidence>
<feature type="transmembrane region" description="Helical" evidence="13">
    <location>
        <begin position="252"/>
        <end position="274"/>
    </location>
</feature>
<dbReference type="SUPFAM" id="SSF81321">
    <property type="entry name" value="Family A G protein-coupled receptor-like"/>
    <property type="match status" value="1"/>
</dbReference>
<dbReference type="Ensembl" id="ENSAMXT00005018442.1">
    <property type="protein sequence ID" value="ENSAMXP00005016709.1"/>
    <property type="gene ID" value="ENSAMXG00005008698.1"/>
</dbReference>
<evidence type="ECO:0000256" key="10">
    <source>
        <dbReference type="ARBA" id="ARBA00023170"/>
    </source>
</evidence>
<protein>
    <submittedName>
        <fullName evidence="15">Odorant receptor, family D, subfamily 111, member 6</fullName>
    </submittedName>
</protein>
<dbReference type="AlphaFoldDB" id="A0A8B9HTI2"/>
<dbReference type="PRINTS" id="PR00237">
    <property type="entry name" value="GPCRRHODOPSN"/>
</dbReference>
<evidence type="ECO:0000256" key="8">
    <source>
        <dbReference type="ARBA" id="ARBA00023136"/>
    </source>
</evidence>
<evidence type="ECO:0000256" key="5">
    <source>
        <dbReference type="ARBA" id="ARBA00022725"/>
    </source>
</evidence>
<dbReference type="InterPro" id="IPR000725">
    <property type="entry name" value="Olfact_rcpt"/>
</dbReference>
<keyword evidence="11" id="KW-0325">Glycoprotein</keyword>
<dbReference type="InterPro" id="IPR052921">
    <property type="entry name" value="GPCR1_Superfamily_Member"/>
</dbReference>
<feature type="transmembrane region" description="Helical" evidence="13">
    <location>
        <begin position="105"/>
        <end position="125"/>
    </location>
</feature>
<keyword evidence="8 13" id="KW-0472">Membrane</keyword>
<evidence type="ECO:0000313" key="16">
    <source>
        <dbReference type="Proteomes" id="UP000694621"/>
    </source>
</evidence>
<keyword evidence="3" id="KW-0716">Sensory transduction</keyword>
<reference evidence="15" key="1">
    <citation type="submission" date="2025-08" db="UniProtKB">
        <authorList>
            <consortium name="Ensembl"/>
        </authorList>
    </citation>
    <scope>IDENTIFICATION</scope>
</reference>
<keyword evidence="2" id="KW-1003">Cell membrane</keyword>
<evidence type="ECO:0000256" key="11">
    <source>
        <dbReference type="ARBA" id="ARBA00023180"/>
    </source>
</evidence>
<evidence type="ECO:0000256" key="4">
    <source>
        <dbReference type="ARBA" id="ARBA00022692"/>
    </source>
</evidence>
<keyword evidence="5" id="KW-0552">Olfaction</keyword>
<dbReference type="InterPro" id="IPR017452">
    <property type="entry name" value="GPCR_Rhodpsn_7TM"/>
</dbReference>
<dbReference type="PANTHER" id="PTHR26451:SF869">
    <property type="entry name" value="OLFACTORY RECEPTOR 530-RELATED"/>
    <property type="match status" value="1"/>
</dbReference>
<dbReference type="InterPro" id="IPR000276">
    <property type="entry name" value="GPCR_Rhodpsn"/>
</dbReference>
<keyword evidence="10" id="KW-0675">Receptor</keyword>
<evidence type="ECO:0000256" key="9">
    <source>
        <dbReference type="ARBA" id="ARBA00023157"/>
    </source>
</evidence>
<dbReference type="PANTHER" id="PTHR26451">
    <property type="entry name" value="G_PROTEIN_RECEP_F1_2 DOMAIN-CONTAINING PROTEIN"/>
    <property type="match status" value="1"/>
</dbReference>
<evidence type="ECO:0000256" key="2">
    <source>
        <dbReference type="ARBA" id="ARBA00022475"/>
    </source>
</evidence>
<name>A0A8B9HTI2_ASTMX</name>
<keyword evidence="9" id="KW-1015">Disulfide bond</keyword>
<feature type="transmembrane region" description="Helical" evidence="13">
    <location>
        <begin position="146"/>
        <end position="170"/>
    </location>
</feature>
<sequence>MSALNSSLLKNLSFVRPEYFYISGFTGIPFINYYFIFLIFTYIIAVFGNSFVVIMIISDRSLHVPKYLGIVSLALADLGETNALIPNLIKTFLFDSQFISYDACLANMFFVFFFSGVQALTLVVLAYDRFIAICLPLRYHAIVNNYFMSVILLSVWSFITVLIGVLVGLITRLSFCKTNVVESYFCDHGPIYKMSCNDNTINSAVAKLCSALLIYTPLISIILSYLGIFLALNKITTWAGRLKALKTCISHLLLVGVFFLPVVSTYIAALTFTLNLNSRILSTSLSSAIPPMLNPIIYVLNTKEFKVYLLKLIKKRSITKLYLTPFIYISLI</sequence>
<keyword evidence="6 13" id="KW-1133">Transmembrane helix</keyword>
<organism evidence="15 16">
    <name type="scientific">Astyanax mexicanus</name>
    <name type="common">Blind cave fish</name>
    <name type="synonym">Astyanax fasciatus mexicanus</name>
    <dbReference type="NCBI Taxonomy" id="7994"/>
    <lineage>
        <taxon>Eukaryota</taxon>
        <taxon>Metazoa</taxon>
        <taxon>Chordata</taxon>
        <taxon>Craniata</taxon>
        <taxon>Vertebrata</taxon>
        <taxon>Euteleostomi</taxon>
        <taxon>Actinopterygii</taxon>
        <taxon>Neopterygii</taxon>
        <taxon>Teleostei</taxon>
        <taxon>Ostariophysi</taxon>
        <taxon>Characiformes</taxon>
        <taxon>Characoidei</taxon>
        <taxon>Acestrorhamphidae</taxon>
        <taxon>Acestrorhamphinae</taxon>
        <taxon>Astyanax</taxon>
    </lineage>
</organism>
<evidence type="ECO:0000256" key="3">
    <source>
        <dbReference type="ARBA" id="ARBA00022606"/>
    </source>
</evidence>
<evidence type="ECO:0000256" key="1">
    <source>
        <dbReference type="ARBA" id="ARBA00004651"/>
    </source>
</evidence>
<proteinExistence type="predicted"/>
<dbReference type="PROSITE" id="PS50262">
    <property type="entry name" value="G_PROTEIN_RECEP_F1_2"/>
    <property type="match status" value="1"/>
</dbReference>